<protein>
    <recommendedName>
        <fullName evidence="3">TF-B3 domain-containing protein</fullName>
    </recommendedName>
</protein>
<dbReference type="EMBL" id="JAATIQ010000370">
    <property type="protein sequence ID" value="KAF4359058.1"/>
    <property type="molecule type" value="Genomic_DNA"/>
</dbReference>
<dbReference type="AlphaFoldDB" id="A0A7J6EKT6"/>
<dbReference type="Proteomes" id="UP000583929">
    <property type="component" value="Unassembled WGS sequence"/>
</dbReference>
<organism evidence="1 2">
    <name type="scientific">Cannabis sativa</name>
    <name type="common">Hemp</name>
    <name type="synonym">Marijuana</name>
    <dbReference type="NCBI Taxonomy" id="3483"/>
    <lineage>
        <taxon>Eukaryota</taxon>
        <taxon>Viridiplantae</taxon>
        <taxon>Streptophyta</taxon>
        <taxon>Embryophyta</taxon>
        <taxon>Tracheophyta</taxon>
        <taxon>Spermatophyta</taxon>
        <taxon>Magnoliopsida</taxon>
        <taxon>eudicotyledons</taxon>
        <taxon>Gunneridae</taxon>
        <taxon>Pentapetalae</taxon>
        <taxon>rosids</taxon>
        <taxon>fabids</taxon>
        <taxon>Rosales</taxon>
        <taxon>Cannabaceae</taxon>
        <taxon>Cannabis</taxon>
    </lineage>
</organism>
<proteinExistence type="predicted"/>
<comment type="caution">
    <text evidence="1">The sequence shown here is derived from an EMBL/GenBank/DDBJ whole genome shotgun (WGS) entry which is preliminary data.</text>
</comment>
<gene>
    <name evidence="1" type="ORF">G4B88_020602</name>
</gene>
<evidence type="ECO:0000313" key="1">
    <source>
        <dbReference type="EMBL" id="KAF4359058.1"/>
    </source>
</evidence>
<accession>A0A7J6EKT6</accession>
<evidence type="ECO:0000313" key="2">
    <source>
        <dbReference type="Proteomes" id="UP000583929"/>
    </source>
</evidence>
<evidence type="ECO:0008006" key="3">
    <source>
        <dbReference type="Google" id="ProtNLM"/>
    </source>
</evidence>
<reference evidence="1 2" key="1">
    <citation type="journal article" date="2020" name="bioRxiv">
        <title>Sequence and annotation of 42 cannabis genomes reveals extensive copy number variation in cannabinoid synthesis and pathogen resistance genes.</title>
        <authorList>
            <person name="Mckernan K.J."/>
            <person name="Helbert Y."/>
            <person name="Kane L.T."/>
            <person name="Ebling H."/>
            <person name="Zhang L."/>
            <person name="Liu B."/>
            <person name="Eaton Z."/>
            <person name="Mclaughlin S."/>
            <person name="Kingan S."/>
            <person name="Baybayan P."/>
            <person name="Concepcion G."/>
            <person name="Jordan M."/>
            <person name="Riva A."/>
            <person name="Barbazuk W."/>
            <person name="Harkins T."/>
        </authorList>
    </citation>
    <scope>NUCLEOTIDE SEQUENCE [LARGE SCALE GENOMIC DNA]</scope>
    <source>
        <strain evidence="2">cv. Jamaican Lion 4</strain>
        <tissue evidence="1">Leaf</tissue>
    </source>
</reference>
<name>A0A7J6EKT6_CANSA</name>
<keyword evidence="2" id="KW-1185">Reference proteome</keyword>
<sequence length="84" mass="9724">MVDLDTLTHHELSLRKVKSGNVFGFKLGWLSHFVVRRKLRVGDEIGIYNFLIKLLSTFGCILLETKYSLPTKFYCPQQGHEPQD</sequence>